<proteinExistence type="predicted"/>
<evidence type="ECO:0000313" key="4">
    <source>
        <dbReference type="Proteomes" id="UP000006180"/>
    </source>
</evidence>
<keyword evidence="2" id="KW-0812">Transmembrane</keyword>
<accession>I3X6H9</accession>
<dbReference type="Proteomes" id="UP000006180">
    <property type="component" value="Chromosome"/>
</dbReference>
<dbReference type="EMBL" id="CP003563">
    <property type="protein sequence ID" value="AFL51485.1"/>
    <property type="molecule type" value="Genomic_DNA"/>
</dbReference>
<reference evidence="3 4" key="1">
    <citation type="journal article" date="2012" name="J. Bacteriol.">
        <title>Complete genome sequence of the broad-host-range strain Sinorhizobium fredii USDA257.</title>
        <authorList>
            <person name="Schuldes J."/>
            <person name="Rodriguez Orbegoso M."/>
            <person name="Schmeisser C."/>
            <person name="Krishnan H.B."/>
            <person name="Daniel R."/>
            <person name="Streit W.R."/>
        </authorList>
    </citation>
    <scope>NUCLEOTIDE SEQUENCE [LARGE SCALE GENOMIC DNA]</scope>
    <source>
        <strain evidence="3 4">USDA 257</strain>
    </source>
</reference>
<sequence>MTRRLREDEPEKAQMHRSDREKNHYDHDMLVIWASTVSALLIVGATLLMLMI</sequence>
<protein>
    <recommendedName>
        <fullName evidence="5">Transmembrane protein</fullName>
    </recommendedName>
</protein>
<evidence type="ECO:0008006" key="5">
    <source>
        <dbReference type="Google" id="ProtNLM"/>
    </source>
</evidence>
<keyword evidence="2" id="KW-1133">Transmembrane helix</keyword>
<feature type="region of interest" description="Disordered" evidence="1">
    <location>
        <begin position="1"/>
        <end position="21"/>
    </location>
</feature>
<evidence type="ECO:0000256" key="2">
    <source>
        <dbReference type="SAM" id="Phobius"/>
    </source>
</evidence>
<feature type="transmembrane region" description="Helical" evidence="2">
    <location>
        <begin position="30"/>
        <end position="50"/>
    </location>
</feature>
<dbReference type="PATRIC" id="fig|1185652.3.peg.3023"/>
<dbReference type="KEGG" id="sfd:USDA257_c29140"/>
<organism evidence="3 4">
    <name type="scientific">Sinorhizobium fredii (strain USDA 257)</name>
    <dbReference type="NCBI Taxonomy" id="1185652"/>
    <lineage>
        <taxon>Bacteria</taxon>
        <taxon>Pseudomonadati</taxon>
        <taxon>Pseudomonadota</taxon>
        <taxon>Alphaproteobacteria</taxon>
        <taxon>Hyphomicrobiales</taxon>
        <taxon>Rhizobiaceae</taxon>
        <taxon>Sinorhizobium/Ensifer group</taxon>
        <taxon>Sinorhizobium</taxon>
    </lineage>
</organism>
<name>I3X6H9_SINF2</name>
<keyword evidence="2" id="KW-0472">Membrane</keyword>
<evidence type="ECO:0000256" key="1">
    <source>
        <dbReference type="SAM" id="MobiDB-lite"/>
    </source>
</evidence>
<evidence type="ECO:0000313" key="3">
    <source>
        <dbReference type="EMBL" id="AFL51485.1"/>
    </source>
</evidence>
<gene>
    <name evidence="3" type="ORF">USDA257_c29140</name>
</gene>
<dbReference type="AlphaFoldDB" id="I3X6H9"/>
<dbReference type="HOGENOM" id="CLU_3084744_0_0_5"/>